<dbReference type="RefSeq" id="WP_267677122.1">
    <property type="nucleotide sequence ID" value="NZ_CP113088.1"/>
</dbReference>
<feature type="transmembrane region" description="Helical" evidence="5">
    <location>
        <begin position="6"/>
        <end position="27"/>
    </location>
</feature>
<evidence type="ECO:0000313" key="8">
    <source>
        <dbReference type="Proteomes" id="UP001164705"/>
    </source>
</evidence>
<sequence length="144" mass="15538">MTKKTFGTFAGVFTPTTLTILGVIMFIRQPWVVGNAGVIGALTILLISVAITFTTALSLSSITTNVRIGTGGAFSIISKSLGLEIGGAIGIPFYIAQALAVAMYVFGFREGLGFYITKYKCTITRCEYFFIGYGHCLCEHEFCF</sequence>
<dbReference type="EMBL" id="CP113088">
    <property type="protein sequence ID" value="WAC02525.1"/>
    <property type="molecule type" value="Genomic_DNA"/>
</dbReference>
<evidence type="ECO:0000256" key="4">
    <source>
        <dbReference type="ARBA" id="ARBA00023136"/>
    </source>
</evidence>
<proteinExistence type="predicted"/>
<feature type="transmembrane region" description="Helical" evidence="5">
    <location>
        <begin position="39"/>
        <end position="62"/>
    </location>
</feature>
<dbReference type="PANTHER" id="PTHR11827">
    <property type="entry name" value="SOLUTE CARRIER FAMILY 12, CATION COTRANSPORTERS"/>
    <property type="match status" value="1"/>
</dbReference>
<dbReference type="InterPro" id="IPR004841">
    <property type="entry name" value="AA-permease/SLC12A_dom"/>
</dbReference>
<dbReference type="PANTHER" id="PTHR11827:SF72">
    <property type="entry name" value="GH08340P"/>
    <property type="match status" value="1"/>
</dbReference>
<reference evidence="7" key="1">
    <citation type="submission" date="2022-11" db="EMBL/GenBank/DDBJ databases">
        <title>Lacinutrix neustonica HL-RS19T sp. nov., isolated from the surface microlayer sample of brackish Lake Shihwa.</title>
        <authorList>
            <person name="Choi J.Y."/>
            <person name="Hwang C.Y."/>
        </authorList>
    </citation>
    <scope>NUCLEOTIDE SEQUENCE</scope>
    <source>
        <strain evidence="7">HL-RS19</strain>
    </source>
</reference>
<feature type="domain" description="Amino acid permease/ SLC12A" evidence="6">
    <location>
        <begin position="15"/>
        <end position="109"/>
    </location>
</feature>
<name>A0A9E8SHB0_9FLAO</name>
<evidence type="ECO:0000256" key="5">
    <source>
        <dbReference type="SAM" id="Phobius"/>
    </source>
</evidence>
<dbReference type="KEGG" id="lnu:N7U66_02090"/>
<dbReference type="GO" id="GO:0015377">
    <property type="term" value="F:chloride:monoatomic cation symporter activity"/>
    <property type="evidence" value="ECO:0007669"/>
    <property type="project" value="InterPro"/>
</dbReference>
<keyword evidence="4 5" id="KW-0472">Membrane</keyword>
<protein>
    <recommendedName>
        <fullName evidence="6">Amino acid permease/ SLC12A domain-containing protein</fullName>
    </recommendedName>
</protein>
<evidence type="ECO:0000256" key="1">
    <source>
        <dbReference type="ARBA" id="ARBA00004141"/>
    </source>
</evidence>
<evidence type="ECO:0000313" key="7">
    <source>
        <dbReference type="EMBL" id="WAC02525.1"/>
    </source>
</evidence>
<organism evidence="7 8">
    <name type="scientific">Lacinutrix neustonica</name>
    <dbReference type="NCBI Taxonomy" id="2980107"/>
    <lineage>
        <taxon>Bacteria</taxon>
        <taxon>Pseudomonadati</taxon>
        <taxon>Bacteroidota</taxon>
        <taxon>Flavobacteriia</taxon>
        <taxon>Flavobacteriales</taxon>
        <taxon>Flavobacteriaceae</taxon>
        <taxon>Lacinutrix</taxon>
    </lineage>
</organism>
<evidence type="ECO:0000256" key="2">
    <source>
        <dbReference type="ARBA" id="ARBA00022692"/>
    </source>
</evidence>
<dbReference type="Proteomes" id="UP001164705">
    <property type="component" value="Chromosome"/>
</dbReference>
<dbReference type="Pfam" id="PF00324">
    <property type="entry name" value="AA_permease"/>
    <property type="match status" value="1"/>
</dbReference>
<gene>
    <name evidence="7" type="ORF">N7U66_02090</name>
</gene>
<keyword evidence="2 5" id="KW-0812">Transmembrane</keyword>
<keyword evidence="8" id="KW-1185">Reference proteome</keyword>
<dbReference type="InterPro" id="IPR004842">
    <property type="entry name" value="SLC12A_fam"/>
</dbReference>
<comment type="subcellular location">
    <subcellularLocation>
        <location evidence="1">Membrane</location>
        <topology evidence="1">Multi-pass membrane protein</topology>
    </subcellularLocation>
</comment>
<feature type="transmembrane region" description="Helical" evidence="5">
    <location>
        <begin position="82"/>
        <end position="106"/>
    </location>
</feature>
<accession>A0A9E8SHB0</accession>
<keyword evidence="3 5" id="KW-1133">Transmembrane helix</keyword>
<evidence type="ECO:0000259" key="6">
    <source>
        <dbReference type="Pfam" id="PF00324"/>
    </source>
</evidence>
<evidence type="ECO:0000256" key="3">
    <source>
        <dbReference type="ARBA" id="ARBA00022989"/>
    </source>
</evidence>
<dbReference type="GO" id="GO:0016020">
    <property type="term" value="C:membrane"/>
    <property type="evidence" value="ECO:0007669"/>
    <property type="project" value="UniProtKB-SubCell"/>
</dbReference>
<dbReference type="AlphaFoldDB" id="A0A9E8SHB0"/>